<protein>
    <recommendedName>
        <fullName evidence="4">Extracellular solute-binding protein</fullName>
    </recommendedName>
</protein>
<evidence type="ECO:0008006" key="4">
    <source>
        <dbReference type="Google" id="ProtNLM"/>
    </source>
</evidence>
<keyword evidence="1" id="KW-0812">Transmembrane</keyword>
<comment type="caution">
    <text evidence="2">The sequence shown here is derived from an EMBL/GenBank/DDBJ whole genome shotgun (WGS) entry which is preliminary data.</text>
</comment>
<gene>
    <name evidence="2" type="ORF">J4H92_09700</name>
</gene>
<proteinExistence type="predicted"/>
<evidence type="ECO:0000313" key="2">
    <source>
        <dbReference type="EMBL" id="MBO1902219.1"/>
    </source>
</evidence>
<keyword evidence="3" id="KW-1185">Reference proteome</keyword>
<keyword evidence="1" id="KW-1133">Transmembrane helix</keyword>
<name>A0A939MJQ1_9MICO</name>
<accession>A0A939MJQ1</accession>
<reference evidence="2" key="1">
    <citation type="submission" date="2021-03" db="EMBL/GenBank/DDBJ databases">
        <title>Leucobacter chromiisoli sp. nov., isolated from chromium-containing soil of chemical plant.</title>
        <authorList>
            <person name="Xu Z."/>
        </authorList>
    </citation>
    <scope>NUCLEOTIDE SEQUENCE</scope>
    <source>
        <strain evidence="2">S27</strain>
    </source>
</reference>
<dbReference type="Proteomes" id="UP000664382">
    <property type="component" value="Unassembled WGS sequence"/>
</dbReference>
<dbReference type="RefSeq" id="WP_208097972.1">
    <property type="nucleotide sequence ID" value="NZ_JAGDYM010000010.1"/>
</dbReference>
<evidence type="ECO:0000256" key="1">
    <source>
        <dbReference type="SAM" id="Phobius"/>
    </source>
</evidence>
<evidence type="ECO:0000313" key="3">
    <source>
        <dbReference type="Proteomes" id="UP000664382"/>
    </source>
</evidence>
<keyword evidence="1" id="KW-0472">Membrane</keyword>
<dbReference type="AlphaFoldDB" id="A0A939MJQ1"/>
<sequence>MRLRAPHIIGIALIGLGIAAVLVVQLLGLGRGGSDGRPSGPLTVVQGVVGSEKQAFFDDPEVQRVFADHGFDVRVTSSGSLRMASLPDLAENDFAFPASAIAAKNIEDKVDGVVGTHELFFSPMAVATFQPILDLLAENGVAEQGADDKWVIDIAAYLELVAADTRWNQLEGSEAYASPRTVLITSTDIRSSNSAAMYLSLAAYVLADNSVVTSQTQAQKLLPELGKLFLAQGYSGSSSAAPFATYLAQGMGAVPMVMIYEGQFLEELIKENSRITDEMVLAYPSPTFFSTHTGVTFSEHGEQVMRVISEDAELARLLAVHGFRATGDNQALFTEFVAEQGLEAEFASPGSFVNIAQEPSYEVLDYLLTRIGEEYDLSGAPPAPSEAEAEGSQP</sequence>
<dbReference type="EMBL" id="JAGDYM010000010">
    <property type="protein sequence ID" value="MBO1902219.1"/>
    <property type="molecule type" value="Genomic_DNA"/>
</dbReference>
<feature type="transmembrane region" description="Helical" evidence="1">
    <location>
        <begin position="7"/>
        <end position="29"/>
    </location>
</feature>
<organism evidence="2 3">
    <name type="scientific">Leucobacter weissii</name>
    <dbReference type="NCBI Taxonomy" id="1983706"/>
    <lineage>
        <taxon>Bacteria</taxon>
        <taxon>Bacillati</taxon>
        <taxon>Actinomycetota</taxon>
        <taxon>Actinomycetes</taxon>
        <taxon>Micrococcales</taxon>
        <taxon>Microbacteriaceae</taxon>
        <taxon>Leucobacter</taxon>
    </lineage>
</organism>